<dbReference type="eggNOG" id="COG1960">
    <property type="taxonomic scope" value="Bacteria"/>
</dbReference>
<evidence type="ECO:0000256" key="5">
    <source>
        <dbReference type="ARBA" id="ARBA00023002"/>
    </source>
</evidence>
<keyword evidence="12" id="KW-1185">Reference proteome</keyword>
<dbReference type="HOGENOM" id="CLU_018204_0_2_7"/>
<gene>
    <name evidence="11" type="ordered locus">Hoch_2622</name>
</gene>
<keyword evidence="5 6" id="KW-0560">Oxidoreductase</keyword>
<comment type="cofactor">
    <cofactor evidence="1 6">
        <name>FAD</name>
        <dbReference type="ChEBI" id="CHEBI:57692"/>
    </cofactor>
</comment>
<dbReference type="InterPro" id="IPR037069">
    <property type="entry name" value="AcylCoA_DH/ox_N_sf"/>
</dbReference>
<feature type="domain" description="Acyl-CoA dehydrogenase/oxidase C-terminal" evidence="8">
    <location>
        <begin position="285"/>
        <end position="428"/>
    </location>
</feature>
<evidence type="ECO:0000259" key="10">
    <source>
        <dbReference type="Pfam" id="PF02771"/>
    </source>
</evidence>
<dbReference type="Proteomes" id="UP000001880">
    <property type="component" value="Chromosome"/>
</dbReference>
<evidence type="ECO:0000256" key="4">
    <source>
        <dbReference type="ARBA" id="ARBA00022827"/>
    </source>
</evidence>
<sequence>MFAFNQEQKMVRQMLRRWATEKLAPEVDAIEDGKPPYELMRDLVATFGIAPMLQSAFERAAAKRARAAEGDAASAGERGGSDGDDDDDDDDDDGDGDGASGDGDGIDPALEAILAIELSRVCPGFMLAFGASMGLAGGAIMRRGTEAQKRRWGLPILCFDKIGAWGMTEPGAGSDAFRAMRTVAVPEGDGYILNGQKTFITNAPYADVLVVYAKIDRGDGIPLAERAIEAFVLERDDPGLSLSRPMRKMGMHASPTGEIFLADCRVPGDRLLGMHERAQGRASGRDVFHAERTSMAPMCVGIIERCLEIASEYARERVTWGRPIAGYQLVQDKLARMFMHLQNVEALMFKQLWLRSQKRSMSPAEASATKLYAARAATECALEAIQLLGGNGYMREYRVEMLMRDAKLLQIGGGTDEIQTLNIARHLLAER</sequence>
<dbReference type="InterPro" id="IPR009100">
    <property type="entry name" value="AcylCoA_DH/oxidase_NM_dom_sf"/>
</dbReference>
<dbReference type="EMBL" id="CP001804">
    <property type="protein sequence ID" value="ACY15155.1"/>
    <property type="molecule type" value="Genomic_DNA"/>
</dbReference>
<reference evidence="11 12" key="1">
    <citation type="journal article" date="2010" name="Stand. Genomic Sci.">
        <title>Complete genome sequence of Haliangium ochraceum type strain (SMP-2).</title>
        <authorList>
            <consortium name="US DOE Joint Genome Institute (JGI-PGF)"/>
            <person name="Ivanova N."/>
            <person name="Daum C."/>
            <person name="Lang E."/>
            <person name="Abt B."/>
            <person name="Kopitz M."/>
            <person name="Saunders E."/>
            <person name="Lapidus A."/>
            <person name="Lucas S."/>
            <person name="Glavina Del Rio T."/>
            <person name="Nolan M."/>
            <person name="Tice H."/>
            <person name="Copeland A."/>
            <person name="Cheng J.F."/>
            <person name="Chen F."/>
            <person name="Bruce D."/>
            <person name="Goodwin L."/>
            <person name="Pitluck S."/>
            <person name="Mavromatis K."/>
            <person name="Pati A."/>
            <person name="Mikhailova N."/>
            <person name="Chen A."/>
            <person name="Palaniappan K."/>
            <person name="Land M."/>
            <person name="Hauser L."/>
            <person name="Chang Y.J."/>
            <person name="Jeffries C.D."/>
            <person name="Detter J.C."/>
            <person name="Brettin T."/>
            <person name="Rohde M."/>
            <person name="Goker M."/>
            <person name="Bristow J."/>
            <person name="Markowitz V."/>
            <person name="Eisen J.A."/>
            <person name="Hugenholtz P."/>
            <person name="Kyrpides N.C."/>
            <person name="Klenk H.P."/>
        </authorList>
    </citation>
    <scope>NUCLEOTIDE SEQUENCE [LARGE SCALE GENOMIC DNA]</scope>
    <source>
        <strain evidence="12">DSM 14365 / CIP 107738 / JCM 11303 / AJ 13395 / SMP-2</strain>
    </source>
</reference>
<protein>
    <submittedName>
        <fullName evidence="11">Acyl-CoA dehydrogenase domain protein</fullName>
    </submittedName>
</protein>
<dbReference type="Gene3D" id="1.20.140.10">
    <property type="entry name" value="Butyryl-CoA Dehydrogenase, subunit A, domain 3"/>
    <property type="match status" value="1"/>
</dbReference>
<evidence type="ECO:0000256" key="1">
    <source>
        <dbReference type="ARBA" id="ARBA00001974"/>
    </source>
</evidence>
<dbReference type="FunFam" id="1.20.140.10:FF:000001">
    <property type="entry name" value="Acyl-CoA dehydrogenase"/>
    <property type="match status" value="1"/>
</dbReference>
<dbReference type="InterPro" id="IPR036250">
    <property type="entry name" value="AcylCo_DH-like_C"/>
</dbReference>
<dbReference type="Pfam" id="PF00441">
    <property type="entry name" value="Acyl-CoA_dh_1"/>
    <property type="match status" value="1"/>
</dbReference>
<dbReference type="PANTHER" id="PTHR43884:SF12">
    <property type="entry name" value="ISOVALERYL-COA DEHYDROGENASE, MITOCHONDRIAL-RELATED"/>
    <property type="match status" value="1"/>
</dbReference>
<evidence type="ECO:0000256" key="2">
    <source>
        <dbReference type="ARBA" id="ARBA00009347"/>
    </source>
</evidence>
<feature type="compositionally biased region" description="Acidic residues" evidence="7">
    <location>
        <begin position="82"/>
        <end position="96"/>
    </location>
</feature>
<accession>D0LLX7</accession>
<dbReference type="KEGG" id="hoh:Hoch_2622"/>
<organism evidence="11 12">
    <name type="scientific">Haliangium ochraceum (strain DSM 14365 / JCM 11303 / SMP-2)</name>
    <dbReference type="NCBI Taxonomy" id="502025"/>
    <lineage>
        <taxon>Bacteria</taxon>
        <taxon>Pseudomonadati</taxon>
        <taxon>Myxococcota</taxon>
        <taxon>Polyangia</taxon>
        <taxon>Haliangiales</taxon>
        <taxon>Kofleriaceae</taxon>
        <taxon>Haliangium</taxon>
    </lineage>
</organism>
<keyword evidence="4 6" id="KW-0274">FAD</keyword>
<dbReference type="Pfam" id="PF02770">
    <property type="entry name" value="Acyl-CoA_dh_M"/>
    <property type="match status" value="1"/>
</dbReference>
<evidence type="ECO:0000256" key="6">
    <source>
        <dbReference type="RuleBase" id="RU362125"/>
    </source>
</evidence>
<dbReference type="Pfam" id="PF02771">
    <property type="entry name" value="Acyl-CoA_dh_N"/>
    <property type="match status" value="1"/>
</dbReference>
<dbReference type="PANTHER" id="PTHR43884">
    <property type="entry name" value="ACYL-COA DEHYDROGENASE"/>
    <property type="match status" value="1"/>
</dbReference>
<evidence type="ECO:0000313" key="12">
    <source>
        <dbReference type="Proteomes" id="UP000001880"/>
    </source>
</evidence>
<feature type="domain" description="Acyl-CoA oxidase/dehydrogenase middle" evidence="9">
    <location>
        <begin position="164"/>
        <end position="264"/>
    </location>
</feature>
<dbReference type="InterPro" id="IPR013786">
    <property type="entry name" value="AcylCoA_DH/ox_N"/>
</dbReference>
<dbReference type="RefSeq" id="WP_012827763.1">
    <property type="nucleotide sequence ID" value="NC_013440.1"/>
</dbReference>
<dbReference type="STRING" id="502025.Hoch_2622"/>
<evidence type="ECO:0000256" key="3">
    <source>
        <dbReference type="ARBA" id="ARBA00022630"/>
    </source>
</evidence>
<proteinExistence type="inferred from homology"/>
<keyword evidence="3 6" id="KW-0285">Flavoprotein</keyword>
<evidence type="ECO:0000259" key="8">
    <source>
        <dbReference type="Pfam" id="PF00441"/>
    </source>
</evidence>
<dbReference type="SUPFAM" id="SSF47203">
    <property type="entry name" value="Acyl-CoA dehydrogenase C-terminal domain-like"/>
    <property type="match status" value="1"/>
</dbReference>
<evidence type="ECO:0000313" key="11">
    <source>
        <dbReference type="EMBL" id="ACY15155.1"/>
    </source>
</evidence>
<dbReference type="AlphaFoldDB" id="D0LLX7"/>
<feature type="domain" description="Acyl-CoA dehydrogenase/oxidase N-terminal" evidence="10">
    <location>
        <begin position="103"/>
        <end position="152"/>
    </location>
</feature>
<dbReference type="GO" id="GO:0003995">
    <property type="term" value="F:acyl-CoA dehydrogenase activity"/>
    <property type="evidence" value="ECO:0007669"/>
    <property type="project" value="TreeGrafter"/>
</dbReference>
<dbReference type="Gene3D" id="1.10.540.10">
    <property type="entry name" value="Acyl-CoA dehydrogenase/oxidase, N-terminal domain"/>
    <property type="match status" value="1"/>
</dbReference>
<dbReference type="InterPro" id="IPR009075">
    <property type="entry name" value="AcylCo_DH/oxidase_C"/>
</dbReference>
<feature type="region of interest" description="Disordered" evidence="7">
    <location>
        <begin position="68"/>
        <end position="105"/>
    </location>
</feature>
<evidence type="ECO:0000259" key="9">
    <source>
        <dbReference type="Pfam" id="PF02770"/>
    </source>
</evidence>
<dbReference type="GO" id="GO:0050660">
    <property type="term" value="F:flavin adenine dinucleotide binding"/>
    <property type="evidence" value="ECO:0007669"/>
    <property type="project" value="InterPro"/>
</dbReference>
<dbReference type="Gene3D" id="2.40.110.10">
    <property type="entry name" value="Butyryl-CoA Dehydrogenase, subunit A, domain 2"/>
    <property type="match status" value="1"/>
</dbReference>
<dbReference type="InterPro" id="IPR006091">
    <property type="entry name" value="Acyl-CoA_Oxase/DH_mid-dom"/>
</dbReference>
<name>D0LLX7_HALO1</name>
<dbReference type="SUPFAM" id="SSF56645">
    <property type="entry name" value="Acyl-CoA dehydrogenase NM domain-like"/>
    <property type="match status" value="1"/>
</dbReference>
<comment type="similarity">
    <text evidence="2 6">Belongs to the acyl-CoA dehydrogenase family.</text>
</comment>
<dbReference type="OrthoDB" id="9765339at2"/>
<dbReference type="InterPro" id="IPR046373">
    <property type="entry name" value="Acyl-CoA_Oxase/DH_mid-dom_sf"/>
</dbReference>
<evidence type="ECO:0000256" key="7">
    <source>
        <dbReference type="SAM" id="MobiDB-lite"/>
    </source>
</evidence>